<dbReference type="Proteomes" id="UP000265354">
    <property type="component" value="Unassembled WGS sequence"/>
</dbReference>
<comment type="caution">
    <text evidence="2">The sequence shown here is derived from an EMBL/GenBank/DDBJ whole genome shotgun (WGS) entry which is preliminary data.</text>
</comment>
<accession>A0A388SVK3</accession>
<organism evidence="2 3">
    <name type="scientific">Streptomyces spongiicola</name>
    <dbReference type="NCBI Taxonomy" id="1690221"/>
    <lineage>
        <taxon>Bacteria</taxon>
        <taxon>Bacillati</taxon>
        <taxon>Actinomycetota</taxon>
        <taxon>Actinomycetes</taxon>
        <taxon>Kitasatosporales</taxon>
        <taxon>Streptomycetaceae</taxon>
        <taxon>Streptomyces</taxon>
    </lineage>
</organism>
<dbReference type="RefSeq" id="WP_147317691.1">
    <property type="nucleotide sequence ID" value="NZ_BGZL01000004.1"/>
</dbReference>
<feature type="compositionally biased region" description="Basic and acidic residues" evidence="1">
    <location>
        <begin position="101"/>
        <end position="133"/>
    </location>
</feature>
<evidence type="ECO:0000256" key="1">
    <source>
        <dbReference type="SAM" id="MobiDB-lite"/>
    </source>
</evidence>
<proteinExistence type="predicted"/>
<feature type="compositionally biased region" description="Low complexity" evidence="1">
    <location>
        <begin position="74"/>
        <end position="92"/>
    </location>
</feature>
<reference evidence="2 3" key="1">
    <citation type="submission" date="2018-07" db="EMBL/GenBank/DDBJ databases">
        <title>Whole Genome Shotgun Sequence of Streptomyces spongiicola strain 531S.</title>
        <authorList>
            <person name="Dohra H."/>
            <person name="Kodani S."/>
        </authorList>
    </citation>
    <scope>NUCLEOTIDE SEQUENCE [LARGE SCALE GENOMIC DNA]</scope>
    <source>
        <strain evidence="2 3">531S</strain>
    </source>
</reference>
<evidence type="ECO:0000313" key="3">
    <source>
        <dbReference type="Proteomes" id="UP000265354"/>
    </source>
</evidence>
<gene>
    <name evidence="2" type="ORF">SSP531S_20170</name>
</gene>
<sequence>MDPGACEFGDQIPEAGLGDFGGGIGSADIAFDAVAFAPGTYNGRRPNGDTTVDPTAPQQARVEPDEDVTDGLFSAAGSSSTDTATTDTASTALMHGVAASRPDKSPIDNGTDRIVPRADPRQHLRHGVEVVSQ</sequence>
<dbReference type="AlphaFoldDB" id="A0A388SVK3"/>
<feature type="compositionally biased region" description="Polar residues" evidence="1">
    <location>
        <begin position="48"/>
        <end position="58"/>
    </location>
</feature>
<feature type="region of interest" description="Disordered" evidence="1">
    <location>
        <begin position="41"/>
        <end position="133"/>
    </location>
</feature>
<evidence type="ECO:0000313" key="2">
    <source>
        <dbReference type="EMBL" id="GBQ00599.1"/>
    </source>
</evidence>
<protein>
    <submittedName>
        <fullName evidence="2">Uncharacterized protein</fullName>
    </submittedName>
</protein>
<name>A0A388SVK3_9ACTN</name>
<dbReference type="EMBL" id="BGZL01000004">
    <property type="protein sequence ID" value="GBQ00599.1"/>
    <property type="molecule type" value="Genomic_DNA"/>
</dbReference>